<dbReference type="Pfam" id="PF06087">
    <property type="entry name" value="Tyr-DNA_phospho"/>
    <property type="match status" value="2"/>
</dbReference>
<keyword evidence="4" id="KW-0227">DNA damage</keyword>
<evidence type="ECO:0000313" key="14">
    <source>
        <dbReference type="EMBL" id="KAJ8922814.1"/>
    </source>
</evidence>
<comment type="similarity">
    <text evidence="2">Belongs to the tyrosyl-DNA phosphodiesterase family.</text>
</comment>
<dbReference type="AlphaFoldDB" id="A0AAV8W8S8"/>
<dbReference type="GO" id="GO:0006281">
    <property type="term" value="P:DNA repair"/>
    <property type="evidence" value="ECO:0007669"/>
    <property type="project" value="UniProtKB-KW"/>
</dbReference>
<dbReference type="GO" id="GO:0004527">
    <property type="term" value="F:exonuclease activity"/>
    <property type="evidence" value="ECO:0007669"/>
    <property type="project" value="UniProtKB-KW"/>
</dbReference>
<keyword evidence="6" id="KW-0269">Exonuclease</keyword>
<dbReference type="Pfam" id="PF10283">
    <property type="entry name" value="zf-CCHH"/>
    <property type="match status" value="1"/>
</dbReference>
<dbReference type="GO" id="GO:0003697">
    <property type="term" value="F:single-stranded DNA binding"/>
    <property type="evidence" value="ECO:0007669"/>
    <property type="project" value="TreeGrafter"/>
</dbReference>
<evidence type="ECO:0000256" key="9">
    <source>
        <dbReference type="PIRSR" id="PIRSR610347-1"/>
    </source>
</evidence>
<protein>
    <recommendedName>
        <fullName evidence="13">PBZ-type domain-containing protein</fullName>
    </recommendedName>
</protein>
<keyword evidence="8" id="KW-0539">Nucleus</keyword>
<dbReference type="GO" id="GO:0005634">
    <property type="term" value="C:nucleus"/>
    <property type="evidence" value="ECO:0007669"/>
    <property type="project" value="UniProtKB-SubCell"/>
</dbReference>
<keyword evidence="3" id="KW-0540">Nuclease</keyword>
<feature type="compositionally biased region" description="Polar residues" evidence="12">
    <location>
        <begin position="108"/>
        <end position="121"/>
    </location>
</feature>
<dbReference type="InterPro" id="IPR019406">
    <property type="entry name" value="APLF_PBZ"/>
</dbReference>
<feature type="active site" description="Nucleophile" evidence="9">
    <location>
        <position position="255"/>
    </location>
</feature>
<dbReference type="EMBL" id="JANEYG010000006">
    <property type="protein sequence ID" value="KAJ8922814.1"/>
    <property type="molecule type" value="Genomic_DNA"/>
</dbReference>
<comment type="subcellular location">
    <subcellularLocation>
        <location evidence="1">Nucleus</location>
    </subcellularLocation>
</comment>
<dbReference type="CDD" id="cd09193">
    <property type="entry name" value="PLDc_mTdp1_1"/>
    <property type="match status" value="1"/>
</dbReference>
<dbReference type="Proteomes" id="UP001159042">
    <property type="component" value="Unassembled WGS sequence"/>
</dbReference>
<feature type="site" description="Interaction with DNA" evidence="11">
    <location>
        <position position="508"/>
    </location>
</feature>
<evidence type="ECO:0000259" key="13">
    <source>
        <dbReference type="Pfam" id="PF10283"/>
    </source>
</evidence>
<evidence type="ECO:0000256" key="5">
    <source>
        <dbReference type="ARBA" id="ARBA00022801"/>
    </source>
</evidence>
<evidence type="ECO:0000256" key="4">
    <source>
        <dbReference type="ARBA" id="ARBA00022763"/>
    </source>
</evidence>
<organism evidence="14 15">
    <name type="scientific">Exocentrus adspersus</name>
    <dbReference type="NCBI Taxonomy" id="1586481"/>
    <lineage>
        <taxon>Eukaryota</taxon>
        <taxon>Metazoa</taxon>
        <taxon>Ecdysozoa</taxon>
        <taxon>Arthropoda</taxon>
        <taxon>Hexapoda</taxon>
        <taxon>Insecta</taxon>
        <taxon>Pterygota</taxon>
        <taxon>Neoptera</taxon>
        <taxon>Endopterygota</taxon>
        <taxon>Coleoptera</taxon>
        <taxon>Polyphaga</taxon>
        <taxon>Cucujiformia</taxon>
        <taxon>Chrysomeloidea</taxon>
        <taxon>Cerambycidae</taxon>
        <taxon>Lamiinae</taxon>
        <taxon>Acanthocinini</taxon>
        <taxon>Exocentrus</taxon>
    </lineage>
</organism>
<reference evidence="14 15" key="1">
    <citation type="journal article" date="2023" name="Insect Mol. Biol.">
        <title>Genome sequencing provides insights into the evolution of gene families encoding plant cell wall-degrading enzymes in longhorned beetles.</title>
        <authorList>
            <person name="Shin N.R."/>
            <person name="Okamura Y."/>
            <person name="Kirsch R."/>
            <person name="Pauchet Y."/>
        </authorList>
    </citation>
    <scope>NUCLEOTIDE SEQUENCE [LARGE SCALE GENOMIC DNA]</scope>
    <source>
        <strain evidence="14">EAD_L_NR</strain>
    </source>
</reference>
<gene>
    <name evidence="14" type="ORF">NQ315_007849</name>
</gene>
<evidence type="ECO:0000256" key="6">
    <source>
        <dbReference type="ARBA" id="ARBA00022839"/>
    </source>
</evidence>
<sequence length="577" mass="65094">MEAFLKRKNDENPVKTSKKAKIELCPHSDRCYRKNPHHFREYDHPHLKKFIEMGDSMVIPDGLPQPKNVYLEQIQILKSMNNQIVEAKQQGATQSGGVKSMPDLSCQAGPSSSRISNKGTVTSYSSSNTSNRTEEIFKSRSKPGTMLENLERAAPYNFFFSTVNKAPETQTQPNAITFTDLLCPSLGELKRSLQINFMIDIDWLLKQYKARNLHTKPLTIIYGDDWPDMPQFIDMFCPNVTYKFIKMPDLFGCHHSKIGVYVYADNSLRVVVSTANLYYEDWNHYNQGWVNSVEFAFVWCIYETVCRLWLSPACPRLPESSPDTEGESPTGFKSTLLEYLGSYNLSCLNDFINYVKRADFSAVRVFLICSIPGKRHSNEPGCHLLQVGHLLHEHCALPAKTTPQSEGPLSWGIIAQASSIGSMGKKPADWLRGALLRSLASHTRSLLPMTSNASLSIVYPSVDNVMTVNGKQKRTVGQGRCPTSSPTAGFPPCMTKLAYFLLTSANLSKSAWGASIGKDSKVYMRSYEAGVLFLPKLFDEEYFEIQRTPTSKNKNLFPFMYDLPLVPYKADDYPWCN</sequence>
<dbReference type="GO" id="GO:0017005">
    <property type="term" value="F:3'-tyrosyl-DNA phosphodiesterase activity"/>
    <property type="evidence" value="ECO:0007669"/>
    <property type="project" value="TreeGrafter"/>
</dbReference>
<dbReference type="PANTHER" id="PTHR12415:SF0">
    <property type="entry name" value="TYROSYL-DNA PHOSPHODIESTERASE 1"/>
    <property type="match status" value="1"/>
</dbReference>
<evidence type="ECO:0000256" key="12">
    <source>
        <dbReference type="SAM" id="MobiDB-lite"/>
    </source>
</evidence>
<evidence type="ECO:0000256" key="2">
    <source>
        <dbReference type="ARBA" id="ARBA00010205"/>
    </source>
</evidence>
<evidence type="ECO:0000313" key="15">
    <source>
        <dbReference type="Proteomes" id="UP001159042"/>
    </source>
</evidence>
<dbReference type="Gene3D" id="3.30.870.10">
    <property type="entry name" value="Endonuclease Chain A"/>
    <property type="match status" value="3"/>
</dbReference>
<dbReference type="GO" id="GO:0003690">
    <property type="term" value="F:double-stranded DNA binding"/>
    <property type="evidence" value="ECO:0007669"/>
    <property type="project" value="TreeGrafter"/>
</dbReference>
<feature type="region of interest" description="Disordered" evidence="12">
    <location>
        <begin position="91"/>
        <end position="142"/>
    </location>
</feature>
<accession>A0AAV8W8S8</accession>
<keyword evidence="15" id="KW-1185">Reference proteome</keyword>
<evidence type="ECO:0000256" key="11">
    <source>
        <dbReference type="PIRSR" id="PIRSR610347-3"/>
    </source>
</evidence>
<dbReference type="PANTHER" id="PTHR12415">
    <property type="entry name" value="TYROSYL-DNA PHOSPHODIESTERASE 1"/>
    <property type="match status" value="1"/>
</dbReference>
<feature type="binding site" evidence="10">
    <location>
        <position position="257"/>
    </location>
    <ligand>
        <name>substrate</name>
    </ligand>
</feature>
<name>A0AAV8W8S8_9CUCU</name>
<evidence type="ECO:0000256" key="8">
    <source>
        <dbReference type="ARBA" id="ARBA00023242"/>
    </source>
</evidence>
<keyword evidence="7" id="KW-0234">DNA repair</keyword>
<evidence type="ECO:0000256" key="1">
    <source>
        <dbReference type="ARBA" id="ARBA00004123"/>
    </source>
</evidence>
<proteinExistence type="inferred from homology"/>
<evidence type="ECO:0000256" key="10">
    <source>
        <dbReference type="PIRSR" id="PIRSR610347-2"/>
    </source>
</evidence>
<dbReference type="SUPFAM" id="SSF56024">
    <property type="entry name" value="Phospholipase D/nuclease"/>
    <property type="match status" value="2"/>
</dbReference>
<evidence type="ECO:0000256" key="3">
    <source>
        <dbReference type="ARBA" id="ARBA00022722"/>
    </source>
</evidence>
<comment type="caution">
    <text evidence="14">The sequence shown here is derived from an EMBL/GenBank/DDBJ whole genome shotgun (WGS) entry which is preliminary data.</text>
</comment>
<evidence type="ECO:0000256" key="7">
    <source>
        <dbReference type="ARBA" id="ARBA00023204"/>
    </source>
</evidence>
<keyword evidence="5" id="KW-0378">Hydrolase</keyword>
<dbReference type="InterPro" id="IPR010347">
    <property type="entry name" value="Tdp1"/>
</dbReference>
<feature type="domain" description="PBZ-type" evidence="13">
    <location>
        <begin position="25"/>
        <end position="46"/>
    </location>
</feature>
<feature type="compositionally biased region" description="Low complexity" evidence="12">
    <location>
        <begin position="122"/>
        <end position="131"/>
    </location>
</feature>